<dbReference type="PANTHER" id="PTHR35841">
    <property type="entry name" value="PHOSPHONATES-BINDING PERIPLASMIC PROTEIN"/>
    <property type="match status" value="1"/>
</dbReference>
<dbReference type="PANTHER" id="PTHR35841:SF1">
    <property type="entry name" value="PHOSPHONATES-BINDING PERIPLASMIC PROTEIN"/>
    <property type="match status" value="1"/>
</dbReference>
<proteinExistence type="predicted"/>
<dbReference type="Pfam" id="PF12974">
    <property type="entry name" value="Phosphonate-bd"/>
    <property type="match status" value="1"/>
</dbReference>
<organism evidence="1 2">
    <name type="scientific">Limibacillus halophilus</name>
    <dbReference type="NCBI Taxonomy" id="1579333"/>
    <lineage>
        <taxon>Bacteria</taxon>
        <taxon>Pseudomonadati</taxon>
        <taxon>Pseudomonadota</taxon>
        <taxon>Alphaproteobacteria</taxon>
        <taxon>Rhodospirillales</taxon>
        <taxon>Rhodovibrionaceae</taxon>
        <taxon>Limibacillus</taxon>
    </lineage>
</organism>
<dbReference type="AlphaFoldDB" id="A0A839SPS9"/>
<reference evidence="1 2" key="1">
    <citation type="submission" date="2020-08" db="EMBL/GenBank/DDBJ databases">
        <title>Genomic Encyclopedia of Type Strains, Phase III (KMG-III): the genomes of soil and plant-associated and newly described type strains.</title>
        <authorList>
            <person name="Whitman W."/>
        </authorList>
    </citation>
    <scope>NUCLEOTIDE SEQUENCE [LARGE SCALE GENOMIC DNA]</scope>
    <source>
        <strain evidence="1 2">CECT 8803</strain>
    </source>
</reference>
<dbReference type="Proteomes" id="UP000581135">
    <property type="component" value="Unassembled WGS sequence"/>
</dbReference>
<gene>
    <name evidence="1" type="ORF">FHR98_001186</name>
</gene>
<dbReference type="EMBL" id="JACHXA010000003">
    <property type="protein sequence ID" value="MBB3064907.1"/>
    <property type="molecule type" value="Genomic_DNA"/>
</dbReference>
<evidence type="ECO:0000313" key="2">
    <source>
        <dbReference type="Proteomes" id="UP000581135"/>
    </source>
</evidence>
<evidence type="ECO:0000313" key="1">
    <source>
        <dbReference type="EMBL" id="MBB3064907.1"/>
    </source>
</evidence>
<dbReference type="RefSeq" id="WP_183415733.1">
    <property type="nucleotide sequence ID" value="NZ_JACHXA010000003.1"/>
</dbReference>
<keyword evidence="2" id="KW-1185">Reference proteome</keyword>
<protein>
    <submittedName>
        <fullName evidence="1">ABC-type phosphate/phosphonate transport system substrate-binding protein</fullName>
    </submittedName>
</protein>
<accession>A0A839SPS9</accession>
<name>A0A839SPS9_9PROT</name>
<comment type="caution">
    <text evidence="1">The sequence shown here is derived from an EMBL/GenBank/DDBJ whole genome shotgun (WGS) entry which is preliminary data.</text>
</comment>
<dbReference type="SUPFAM" id="SSF53850">
    <property type="entry name" value="Periplasmic binding protein-like II"/>
    <property type="match status" value="1"/>
</dbReference>
<dbReference type="Gene3D" id="3.40.190.10">
    <property type="entry name" value="Periplasmic binding protein-like II"/>
    <property type="match status" value="1"/>
</dbReference>
<sequence length="269" mass="29008">MNAVAGLTMYDLPEIAAATDHWWQGLSRHLRSAGFSNPPERLSRDLEPHVLWRLPDLLLAQCCGYDLQLGALPRPTFVATPCYDFPYCDGPRYCSVIVVPEDARSRTLADLRGTRAAYNMEGSHSGYNALRAVVAPLAAEGRFFTKAIETGSHRNSLASLQRGEADVAAIDCITFGLLARHAPQSVAGIRVLTTSPLVPGLPYITCPAADQGRITALREALLGAVDDPSLAEPRAALGLCGFDVECQTEYMAIDAMVKSAESLGYSRLS</sequence>